<dbReference type="Proteomes" id="UP001432146">
    <property type="component" value="Unassembled WGS sequence"/>
</dbReference>
<gene>
    <name evidence="2" type="ORF">QLX08_010853</name>
</gene>
<reference evidence="2 3" key="1">
    <citation type="submission" date="2024-05" db="EMBL/GenBank/DDBJ databases">
        <title>The nuclear and mitochondrial genome assemblies of Tetragonisca angustula (Apidae: Meliponini), a tiny yet remarkable pollinator in the Neotropics.</title>
        <authorList>
            <person name="Ferrari R."/>
            <person name="Ricardo P.C."/>
            <person name="Dias F.C."/>
            <person name="Araujo N.S."/>
            <person name="Soares D.O."/>
            <person name="Zhou Q.-S."/>
            <person name="Zhu C.-D."/>
            <person name="Coutinho L."/>
            <person name="Airas M.C."/>
            <person name="Batista T.M."/>
        </authorList>
    </citation>
    <scope>NUCLEOTIDE SEQUENCE [LARGE SCALE GENOMIC DNA]</scope>
    <source>
        <strain evidence="2">ASF017062</strain>
        <tissue evidence="2">Abdomen</tissue>
    </source>
</reference>
<name>A0AAW0ZAG9_9HYME</name>
<evidence type="ECO:0000313" key="2">
    <source>
        <dbReference type="EMBL" id="KAK9294542.1"/>
    </source>
</evidence>
<organism evidence="2 3">
    <name type="scientific">Tetragonisca angustula</name>
    <dbReference type="NCBI Taxonomy" id="166442"/>
    <lineage>
        <taxon>Eukaryota</taxon>
        <taxon>Metazoa</taxon>
        <taxon>Ecdysozoa</taxon>
        <taxon>Arthropoda</taxon>
        <taxon>Hexapoda</taxon>
        <taxon>Insecta</taxon>
        <taxon>Pterygota</taxon>
        <taxon>Neoptera</taxon>
        <taxon>Endopterygota</taxon>
        <taxon>Hymenoptera</taxon>
        <taxon>Apocrita</taxon>
        <taxon>Aculeata</taxon>
        <taxon>Apoidea</taxon>
        <taxon>Anthophila</taxon>
        <taxon>Apidae</taxon>
        <taxon>Tetragonisca</taxon>
    </lineage>
</organism>
<keyword evidence="3" id="KW-1185">Reference proteome</keyword>
<feature type="region of interest" description="Disordered" evidence="1">
    <location>
        <begin position="93"/>
        <end position="113"/>
    </location>
</feature>
<dbReference type="EMBL" id="JAWNGG020000312">
    <property type="protein sequence ID" value="KAK9294542.1"/>
    <property type="molecule type" value="Genomic_DNA"/>
</dbReference>
<dbReference type="AlphaFoldDB" id="A0AAW0ZAG9"/>
<accession>A0AAW0ZAG9</accession>
<evidence type="ECO:0000313" key="3">
    <source>
        <dbReference type="Proteomes" id="UP001432146"/>
    </source>
</evidence>
<evidence type="ECO:0000256" key="1">
    <source>
        <dbReference type="SAM" id="MobiDB-lite"/>
    </source>
</evidence>
<sequence>MLRQSQRTRIIHQRNVRGYPECFTAVPFVTSFLFSLTLEKRKKRKIWPEVLDPISGLGFQEMRDEKEGGEEGRLVYRESLWLHETLARSSERWNDERDEWGGGARARTTQYRSGNSGNLLRGLGVGENGELGAA</sequence>
<comment type="caution">
    <text evidence="2">The sequence shown here is derived from an EMBL/GenBank/DDBJ whole genome shotgun (WGS) entry which is preliminary data.</text>
</comment>
<protein>
    <submittedName>
        <fullName evidence="2">Uncharacterized protein</fullName>
    </submittedName>
</protein>
<proteinExistence type="predicted"/>